<dbReference type="CDD" id="cd16416">
    <property type="entry name" value="HAD_BsYqeG-like"/>
    <property type="match status" value="1"/>
</dbReference>
<dbReference type="InterPro" id="IPR010021">
    <property type="entry name" value="PGPP1/Gep4"/>
</dbReference>
<reference evidence="2 3" key="1">
    <citation type="submission" date="2019-03" db="EMBL/GenBank/DDBJ databases">
        <title>Genomic Encyclopedia of Type Strains, Phase IV (KMG-IV): sequencing the most valuable type-strain genomes for metagenomic binning, comparative biology and taxonomic classification.</title>
        <authorList>
            <person name="Goeker M."/>
        </authorList>
    </citation>
    <scope>NUCLEOTIDE SEQUENCE [LARGE SCALE GENOMIC DNA]</scope>
    <source>
        <strain evidence="2 3">DSM 24176</strain>
    </source>
</reference>
<proteinExistence type="predicted"/>
<dbReference type="PANTHER" id="PTHR43316:SF3">
    <property type="entry name" value="HALOACID DEHALOGENASE, TYPE II (AFU_ORTHOLOGUE AFUA_2G07750)-RELATED"/>
    <property type="match status" value="1"/>
</dbReference>
<protein>
    <recommendedName>
        <fullName evidence="4">YqeG family HAD IIIA-type phosphatase</fullName>
    </recommendedName>
</protein>
<dbReference type="InterPro" id="IPR006549">
    <property type="entry name" value="HAD-SF_hydro_IIIA"/>
</dbReference>
<dbReference type="InterPro" id="IPR036412">
    <property type="entry name" value="HAD-like_sf"/>
</dbReference>
<sequence>MIKKLFPDAHVDTIYDVNYKKMYEEGIRGILFDIDNTLVPYDVAHPNEKIIRLFEELKEMGFKICLVSNNNKDRVIKFNESLKLIAIHKALKPFTKNLRKAMKLLETTNQETVIVGDQIFTDVLGGNRLNIKTVLVVPIQDKEEWITKVKRRTEKRIIDLYKRRDEKC</sequence>
<dbReference type="AlphaFoldDB" id="A0A4R1N2Y3"/>
<keyword evidence="1" id="KW-0378">Hydrolase</keyword>
<gene>
    <name evidence="2" type="ORF">EDC19_0794</name>
</gene>
<accession>A0A4R1N2Y3</accession>
<dbReference type="EMBL" id="SMGQ01000011">
    <property type="protein sequence ID" value="TCK98374.1"/>
    <property type="molecule type" value="Genomic_DNA"/>
</dbReference>
<dbReference type="Gene3D" id="3.40.50.1000">
    <property type="entry name" value="HAD superfamily/HAD-like"/>
    <property type="match status" value="1"/>
</dbReference>
<dbReference type="PANTHER" id="PTHR43316">
    <property type="entry name" value="HYDROLASE, HALOACID DELAHOGENASE-RELATED"/>
    <property type="match status" value="1"/>
</dbReference>
<dbReference type="NCBIfam" id="TIGR01668">
    <property type="entry name" value="YqeG_hyp_ppase"/>
    <property type="match status" value="1"/>
</dbReference>
<dbReference type="RefSeq" id="WP_243116976.1">
    <property type="nucleotide sequence ID" value="NZ_SMGQ01000011.1"/>
</dbReference>
<organism evidence="2 3">
    <name type="scientific">Natranaerovirga hydrolytica</name>
    <dbReference type="NCBI Taxonomy" id="680378"/>
    <lineage>
        <taxon>Bacteria</taxon>
        <taxon>Bacillati</taxon>
        <taxon>Bacillota</taxon>
        <taxon>Clostridia</taxon>
        <taxon>Lachnospirales</taxon>
        <taxon>Natranaerovirgaceae</taxon>
        <taxon>Natranaerovirga</taxon>
    </lineage>
</organism>
<dbReference type="SUPFAM" id="SSF56784">
    <property type="entry name" value="HAD-like"/>
    <property type="match status" value="1"/>
</dbReference>
<dbReference type="InterPro" id="IPR023214">
    <property type="entry name" value="HAD_sf"/>
</dbReference>
<dbReference type="Proteomes" id="UP000294545">
    <property type="component" value="Unassembled WGS sequence"/>
</dbReference>
<evidence type="ECO:0000313" key="3">
    <source>
        <dbReference type="Proteomes" id="UP000294545"/>
    </source>
</evidence>
<dbReference type="NCBIfam" id="TIGR01662">
    <property type="entry name" value="HAD-SF-IIIA"/>
    <property type="match status" value="1"/>
</dbReference>
<dbReference type="InterPro" id="IPR041492">
    <property type="entry name" value="HAD_2"/>
</dbReference>
<dbReference type="Pfam" id="PF13419">
    <property type="entry name" value="HAD_2"/>
    <property type="match status" value="1"/>
</dbReference>
<comment type="caution">
    <text evidence="2">The sequence shown here is derived from an EMBL/GenBank/DDBJ whole genome shotgun (WGS) entry which is preliminary data.</text>
</comment>
<evidence type="ECO:0000256" key="1">
    <source>
        <dbReference type="ARBA" id="ARBA00022801"/>
    </source>
</evidence>
<dbReference type="GO" id="GO:0008962">
    <property type="term" value="F:phosphatidylglycerophosphatase activity"/>
    <property type="evidence" value="ECO:0007669"/>
    <property type="project" value="InterPro"/>
</dbReference>
<evidence type="ECO:0008006" key="4">
    <source>
        <dbReference type="Google" id="ProtNLM"/>
    </source>
</evidence>
<dbReference type="InterPro" id="IPR051540">
    <property type="entry name" value="S-2-haloacid_dehalogenase"/>
</dbReference>
<name>A0A4R1N2Y3_9FIRM</name>
<keyword evidence="3" id="KW-1185">Reference proteome</keyword>
<evidence type="ECO:0000313" key="2">
    <source>
        <dbReference type="EMBL" id="TCK98374.1"/>
    </source>
</evidence>